<dbReference type="OrthoDB" id="1043438at2"/>
<feature type="domain" description="DUF5000" evidence="1">
    <location>
        <begin position="269"/>
        <end position="404"/>
    </location>
</feature>
<evidence type="ECO:0000259" key="1">
    <source>
        <dbReference type="Pfam" id="PF16391"/>
    </source>
</evidence>
<dbReference type="InterPro" id="IPR003961">
    <property type="entry name" value="FN3_dom"/>
</dbReference>
<dbReference type="SUPFAM" id="SSF49265">
    <property type="entry name" value="Fibronectin type III"/>
    <property type="match status" value="1"/>
</dbReference>
<dbReference type="RefSeq" id="WP_120516447.1">
    <property type="nucleotide sequence ID" value="NZ_QXZY01000006.1"/>
</dbReference>
<comment type="caution">
    <text evidence="2">The sequence shown here is derived from an EMBL/GenBank/DDBJ whole genome shotgun (WGS) entry which is preliminary data.</text>
</comment>
<reference evidence="3" key="1">
    <citation type="submission" date="2018-11" db="EMBL/GenBank/DDBJ databases">
        <title>Chitinophaga lutea sp.nov., isolate from arsenic contaminated soil.</title>
        <authorList>
            <person name="Zong Y."/>
        </authorList>
    </citation>
    <scope>NUCLEOTIDE SEQUENCE [LARGE SCALE GENOMIC DNA]</scope>
    <source>
        <strain evidence="3">YLT18</strain>
    </source>
</reference>
<keyword evidence="3" id="KW-1185">Reference proteome</keyword>
<accession>A0A3N4MC49</accession>
<gene>
    <name evidence="2" type="ORF">EG028_11275</name>
</gene>
<dbReference type="InterPro" id="IPR013783">
    <property type="entry name" value="Ig-like_fold"/>
</dbReference>
<dbReference type="AlphaFoldDB" id="A0A3N4MC49"/>
<evidence type="ECO:0000313" key="2">
    <source>
        <dbReference type="EMBL" id="RPD41251.1"/>
    </source>
</evidence>
<dbReference type="PROSITE" id="PS51257">
    <property type="entry name" value="PROKAR_LIPOPROTEIN"/>
    <property type="match status" value="1"/>
</dbReference>
<dbReference type="Pfam" id="PF16391">
    <property type="entry name" value="DUF5000"/>
    <property type="match status" value="1"/>
</dbReference>
<organism evidence="2 3">
    <name type="scientific">Chitinophaga barathri</name>
    <dbReference type="NCBI Taxonomy" id="1647451"/>
    <lineage>
        <taxon>Bacteria</taxon>
        <taxon>Pseudomonadati</taxon>
        <taxon>Bacteroidota</taxon>
        <taxon>Chitinophagia</taxon>
        <taxon>Chitinophagales</taxon>
        <taxon>Chitinophagaceae</taxon>
        <taxon>Chitinophaga</taxon>
    </lineage>
</organism>
<dbReference type="Proteomes" id="UP000279089">
    <property type="component" value="Unassembled WGS sequence"/>
</dbReference>
<dbReference type="InterPro" id="IPR032164">
    <property type="entry name" value="DUF5000"/>
</dbReference>
<dbReference type="Pfam" id="PF16389">
    <property type="entry name" value="DUF4998"/>
    <property type="match status" value="1"/>
</dbReference>
<proteinExistence type="predicted"/>
<dbReference type="InterPro" id="IPR036116">
    <property type="entry name" value="FN3_sf"/>
</dbReference>
<dbReference type="CDD" id="cd00063">
    <property type="entry name" value="FN3"/>
    <property type="match status" value="1"/>
</dbReference>
<protein>
    <recommendedName>
        <fullName evidence="1">DUF5000 domain-containing protein</fullName>
    </recommendedName>
</protein>
<dbReference type="Gene3D" id="2.60.40.10">
    <property type="entry name" value="Immunoglobulins"/>
    <property type="match status" value="1"/>
</dbReference>
<dbReference type="Gene3D" id="2.60.120.260">
    <property type="entry name" value="Galactose-binding domain-like"/>
    <property type="match status" value="1"/>
</dbReference>
<sequence>MFIKNSPLLWITGLVCLLASCTQKPDDFKDFLNGQELKYPGAITQTFTRPGNLRLGIGWSPSPDPSVTKYRIYWNNYADSTEVAASTHSPSDTIFTVIKGLQEYTYSFFVHSFDKNGNRSIPIEIQNARVYGATYRNSLMNRPFNLTDPYKLLNDNGNEITLNFLAADSTNTITYIRYISTADEQKEISLPPDQNSITLNDYKYGTSVAYQSYYTPNRVALDTFSVGLVDTFPNIEFGIVKCDKSLFREVNLPYDVGAYEGQTSVSKLWDGSNGPQGYPNIFHSDGNSSLPHHFTFDMGKAYDSLRTLEVTGRDCCHNPVEYEIWGIADITNAATSVPGNDAGWKDDALAKGWILLKEVTRSDDGKGPYTVNFSTETPRIRYIRMRIKRVASGDNSSSNLSELTPAYKK</sequence>
<name>A0A3N4MC49_9BACT</name>
<evidence type="ECO:0000313" key="3">
    <source>
        <dbReference type="Proteomes" id="UP000279089"/>
    </source>
</evidence>
<dbReference type="EMBL" id="RMBX01000005">
    <property type="protein sequence ID" value="RPD41251.1"/>
    <property type="molecule type" value="Genomic_DNA"/>
</dbReference>